<protein>
    <submittedName>
        <fullName evidence="2">LAQU0S01e16270g1_1</fullName>
    </submittedName>
</protein>
<feature type="compositionally biased region" description="Acidic residues" evidence="1">
    <location>
        <begin position="132"/>
        <end position="156"/>
    </location>
</feature>
<keyword evidence="3" id="KW-1185">Reference proteome</keyword>
<evidence type="ECO:0000313" key="2">
    <source>
        <dbReference type="EMBL" id="CUS20861.1"/>
    </source>
</evidence>
<evidence type="ECO:0000256" key="1">
    <source>
        <dbReference type="SAM" id="MobiDB-lite"/>
    </source>
</evidence>
<accession>A0A0P1KXQ5</accession>
<organism evidence="2 3">
    <name type="scientific">Lachancea quebecensis</name>
    <dbReference type="NCBI Taxonomy" id="1654605"/>
    <lineage>
        <taxon>Eukaryota</taxon>
        <taxon>Fungi</taxon>
        <taxon>Dikarya</taxon>
        <taxon>Ascomycota</taxon>
        <taxon>Saccharomycotina</taxon>
        <taxon>Saccharomycetes</taxon>
        <taxon>Saccharomycetales</taxon>
        <taxon>Saccharomycetaceae</taxon>
        <taxon>Lachancea</taxon>
    </lineage>
</organism>
<dbReference type="PANTHER" id="PTHR36826">
    <property type="entry name" value="PROTEIN ECM13"/>
    <property type="match status" value="1"/>
</dbReference>
<feature type="compositionally biased region" description="Acidic residues" evidence="1">
    <location>
        <begin position="76"/>
        <end position="90"/>
    </location>
</feature>
<dbReference type="Proteomes" id="UP000236544">
    <property type="component" value="Unassembled WGS sequence"/>
</dbReference>
<sequence length="221" mass="23907">MANGNQATRALTIKMSLFDTHYRETLSVTQRYTLASRARSKMMRCASQGKSQDLNLRVLVGHANLLDRVMESLHSEEDEEVNTSDEDEPIELGITSASGPGHVTFALPQPLETVYEYDSDSDSDNDGASSEYDTESDDDFSSESDSESEDESDDENFPGFGKSKNYTLTGSDAATASQPRKHGGGNLYLFSLTDDDTGTTATGRDLAACNGETAEPGILCV</sequence>
<name>A0A0P1KXQ5_9SACH</name>
<dbReference type="OrthoDB" id="5431245at2759"/>
<proteinExistence type="predicted"/>
<dbReference type="PANTHER" id="PTHR36826:SF1">
    <property type="entry name" value="PROTEIN ECM13"/>
    <property type="match status" value="1"/>
</dbReference>
<feature type="compositionally biased region" description="Acidic residues" evidence="1">
    <location>
        <begin position="115"/>
        <end position="125"/>
    </location>
</feature>
<dbReference type="EMBL" id="LN890560">
    <property type="protein sequence ID" value="CUS20861.1"/>
    <property type="molecule type" value="Genomic_DNA"/>
</dbReference>
<evidence type="ECO:0000313" key="3">
    <source>
        <dbReference type="Proteomes" id="UP000236544"/>
    </source>
</evidence>
<reference evidence="3" key="1">
    <citation type="submission" date="2015-10" db="EMBL/GenBank/DDBJ databases">
        <authorList>
            <person name="Devillers H."/>
        </authorList>
    </citation>
    <scope>NUCLEOTIDE SEQUENCE [LARGE SCALE GENOMIC DNA]</scope>
</reference>
<dbReference type="AlphaFoldDB" id="A0A0P1KXQ5"/>
<feature type="compositionally biased region" description="Polar residues" evidence="1">
    <location>
        <begin position="164"/>
        <end position="178"/>
    </location>
</feature>
<gene>
    <name evidence="2" type="ORF">LAQU0_S01e16270g</name>
</gene>
<dbReference type="InterPro" id="IPR037738">
    <property type="entry name" value="Ecm13-like"/>
</dbReference>
<feature type="region of interest" description="Disordered" evidence="1">
    <location>
        <begin position="74"/>
        <end position="188"/>
    </location>
</feature>